<organism evidence="1 2">
    <name type="scientific">Aquilegia coerulea</name>
    <name type="common">Rocky mountain columbine</name>
    <dbReference type="NCBI Taxonomy" id="218851"/>
    <lineage>
        <taxon>Eukaryota</taxon>
        <taxon>Viridiplantae</taxon>
        <taxon>Streptophyta</taxon>
        <taxon>Embryophyta</taxon>
        <taxon>Tracheophyta</taxon>
        <taxon>Spermatophyta</taxon>
        <taxon>Magnoliopsida</taxon>
        <taxon>Ranunculales</taxon>
        <taxon>Ranunculaceae</taxon>
        <taxon>Thalictroideae</taxon>
        <taxon>Aquilegia</taxon>
    </lineage>
</organism>
<dbReference type="InParanoid" id="A0A2G5C878"/>
<dbReference type="Proteomes" id="UP000230069">
    <property type="component" value="Unassembled WGS sequence"/>
</dbReference>
<sequence length="86" mass="9700">MNQTYLEEGTIEEDLRRKEERGVCLDAVKYCGIGDCKEGFGVLNWGNGDCKLELGFRFGVLKLFEMSLKIELELGFCDGEEDSCCC</sequence>
<reference evidence="1 2" key="1">
    <citation type="submission" date="2017-09" db="EMBL/GenBank/DDBJ databases">
        <title>WGS assembly of Aquilegia coerulea Goldsmith.</title>
        <authorList>
            <person name="Hodges S."/>
            <person name="Kramer E."/>
            <person name="Nordborg M."/>
            <person name="Tomkins J."/>
            <person name="Borevitz J."/>
            <person name="Derieg N."/>
            <person name="Yan J."/>
            <person name="Mihaltcheva S."/>
            <person name="Hayes R.D."/>
            <person name="Rokhsar D."/>
        </authorList>
    </citation>
    <scope>NUCLEOTIDE SEQUENCE [LARGE SCALE GENOMIC DNA]</scope>
    <source>
        <strain evidence="2">cv. Goldsmith</strain>
    </source>
</reference>
<dbReference type="AlphaFoldDB" id="A0A2G5C878"/>
<accession>A0A2G5C878</accession>
<evidence type="ECO:0000313" key="1">
    <source>
        <dbReference type="EMBL" id="PIA27466.1"/>
    </source>
</evidence>
<name>A0A2G5C878_AQUCA</name>
<keyword evidence="2" id="KW-1185">Reference proteome</keyword>
<proteinExistence type="predicted"/>
<protein>
    <submittedName>
        <fullName evidence="1">Uncharacterized protein</fullName>
    </submittedName>
</protein>
<evidence type="ECO:0000313" key="2">
    <source>
        <dbReference type="Proteomes" id="UP000230069"/>
    </source>
</evidence>
<dbReference type="EMBL" id="KZ305094">
    <property type="protein sequence ID" value="PIA27466.1"/>
    <property type="molecule type" value="Genomic_DNA"/>
</dbReference>
<gene>
    <name evidence="1" type="ORF">AQUCO_07700025v1</name>
</gene>